<evidence type="ECO:0000256" key="1">
    <source>
        <dbReference type="SAM" id="MobiDB-lite"/>
    </source>
</evidence>
<name>A0ABX5IX77_9GAMM</name>
<dbReference type="RefSeq" id="WP_108133136.1">
    <property type="nucleotide sequence ID" value="NZ_PXNS01000009.1"/>
</dbReference>
<evidence type="ECO:0000313" key="3">
    <source>
        <dbReference type="Proteomes" id="UP000241895"/>
    </source>
</evidence>
<protein>
    <submittedName>
        <fullName evidence="2">TerS protein</fullName>
    </submittedName>
</protein>
<reference evidence="2 3" key="1">
    <citation type="submission" date="2018-03" db="EMBL/GenBank/DDBJ databases">
        <authorList>
            <person name="Zhou J."/>
            <person name="Li X."/>
            <person name="Xue M."/>
            <person name="Yin J."/>
        </authorList>
    </citation>
    <scope>NUCLEOTIDE SEQUENCE [LARGE SCALE GENOMIC DNA]</scope>
    <source>
        <strain evidence="2 3">SYSU ZJ2214</strain>
    </source>
</reference>
<comment type="caution">
    <text evidence="2">The sequence shown here is derived from an EMBL/GenBank/DDBJ whole genome shotgun (WGS) entry which is preliminary data.</text>
</comment>
<accession>A0ABX5IX77</accession>
<keyword evidence="3" id="KW-1185">Reference proteome</keyword>
<gene>
    <name evidence="2" type="ORF">C6W88_15630</name>
</gene>
<evidence type="ECO:0000313" key="2">
    <source>
        <dbReference type="EMBL" id="PTL93441.1"/>
    </source>
</evidence>
<proteinExistence type="predicted"/>
<sequence length="111" mass="12215">MQTRAADSWTPGDLVLAAHLARVNADIEHYTKVAEDETRLMADQAGVSKIHPVHKILTDLSAQALSLSRSLQIHARATQGESRDQQKRNGLHAEAQRTMSAADDLIARPMH</sequence>
<dbReference type="Proteomes" id="UP000241895">
    <property type="component" value="Unassembled WGS sequence"/>
</dbReference>
<dbReference type="EMBL" id="PXNS01000009">
    <property type="protein sequence ID" value="PTL93441.1"/>
    <property type="molecule type" value="Genomic_DNA"/>
</dbReference>
<organism evidence="2 3">
    <name type="scientific">Halomonas litopenaei</name>
    <dbReference type="NCBI Taxonomy" id="2109328"/>
    <lineage>
        <taxon>Bacteria</taxon>
        <taxon>Pseudomonadati</taxon>
        <taxon>Pseudomonadota</taxon>
        <taxon>Gammaproteobacteria</taxon>
        <taxon>Oceanospirillales</taxon>
        <taxon>Halomonadaceae</taxon>
        <taxon>Halomonas</taxon>
    </lineage>
</organism>
<feature type="region of interest" description="Disordered" evidence="1">
    <location>
        <begin position="75"/>
        <end position="111"/>
    </location>
</feature>